<reference evidence="2 3" key="1">
    <citation type="journal article" date="2013" name="Front. Plant Sci.">
        <title>The Reference Genome of the Halophytic Plant Eutrema salsugineum.</title>
        <authorList>
            <person name="Yang R."/>
            <person name="Jarvis D.E."/>
            <person name="Chen H."/>
            <person name="Beilstein M.A."/>
            <person name="Grimwood J."/>
            <person name="Jenkins J."/>
            <person name="Shu S."/>
            <person name="Prochnik S."/>
            <person name="Xin M."/>
            <person name="Ma C."/>
            <person name="Schmutz J."/>
            <person name="Wing R.A."/>
            <person name="Mitchell-Olds T."/>
            <person name="Schumaker K.S."/>
            <person name="Wang X."/>
        </authorList>
    </citation>
    <scope>NUCLEOTIDE SEQUENCE [LARGE SCALE GENOMIC DNA]</scope>
</reference>
<dbReference type="eggNOG" id="KOG1239">
    <property type="taxonomic scope" value="Eukaryota"/>
</dbReference>
<keyword evidence="1" id="KW-0472">Membrane</keyword>
<keyword evidence="1" id="KW-0812">Transmembrane</keyword>
<evidence type="ECO:0000256" key="1">
    <source>
        <dbReference type="SAM" id="Phobius"/>
    </source>
</evidence>
<accession>V4KN08</accession>
<organism evidence="2 3">
    <name type="scientific">Eutrema salsugineum</name>
    <name type="common">Saltwater cress</name>
    <name type="synonym">Sisymbrium salsugineum</name>
    <dbReference type="NCBI Taxonomy" id="72664"/>
    <lineage>
        <taxon>Eukaryota</taxon>
        <taxon>Viridiplantae</taxon>
        <taxon>Streptophyta</taxon>
        <taxon>Embryophyta</taxon>
        <taxon>Tracheophyta</taxon>
        <taxon>Spermatophyta</taxon>
        <taxon>Magnoliopsida</taxon>
        <taxon>eudicotyledons</taxon>
        <taxon>Gunneridae</taxon>
        <taxon>Pentapetalae</taxon>
        <taxon>rosids</taxon>
        <taxon>malvids</taxon>
        <taxon>Brassicales</taxon>
        <taxon>Brassicaceae</taxon>
        <taxon>Eutremeae</taxon>
        <taxon>Eutrema</taxon>
    </lineage>
</organism>
<feature type="transmembrane region" description="Helical" evidence="1">
    <location>
        <begin position="148"/>
        <end position="168"/>
    </location>
</feature>
<dbReference type="OrthoDB" id="2148490at2759"/>
<dbReference type="EMBL" id="KI517481">
    <property type="protein sequence ID" value="ESQ39290.1"/>
    <property type="molecule type" value="Genomic_DNA"/>
</dbReference>
<dbReference type="Gramene" id="ESQ39290">
    <property type="protein sequence ID" value="ESQ39290"/>
    <property type="gene ID" value="EUTSA_v10001729mg"/>
</dbReference>
<keyword evidence="3" id="KW-1185">Reference proteome</keyword>
<keyword evidence="1" id="KW-1133">Transmembrane helix</keyword>
<dbReference type="Proteomes" id="UP000030689">
    <property type="component" value="Unassembled WGS sequence"/>
</dbReference>
<proteinExistence type="predicted"/>
<name>V4KN08_EUTSA</name>
<evidence type="ECO:0000313" key="3">
    <source>
        <dbReference type="Proteomes" id="UP000030689"/>
    </source>
</evidence>
<protein>
    <submittedName>
        <fullName evidence="2">Uncharacterized protein</fullName>
    </submittedName>
</protein>
<dbReference type="KEGG" id="eus:EUTSA_v10001729mg"/>
<dbReference type="AlphaFoldDB" id="V4KN08"/>
<dbReference type="OMA" id="PEEWSIK"/>
<evidence type="ECO:0000313" key="2">
    <source>
        <dbReference type="EMBL" id="ESQ39290.1"/>
    </source>
</evidence>
<sequence length="212" mass="24114">MACLRSFSRRNLSPKWFCMTSSPAVLHHIKDYTESSLSDPSLLIRRFHRQVFFEDRTKMSFAQPVSSGVLLCRRHMSSSSSKPEESCIKIDAFGNGVEELVPEKSVEAIATKVSIIDECNSAIENLSFPEDCVQYVINGIHELTGFNWWISIVLTAFLVNGLMLPLSVRLGRLAWEIQVLNRSIQKVKKVIQTCDPKALAKYKRWEAECTEK</sequence>
<gene>
    <name evidence="2" type="ORF">EUTSA_v10001729mg</name>
</gene>
<dbReference type="STRING" id="72664.V4KN08"/>